<name>A0AAU7K656_9SPHI</name>
<accession>A0AAU7K656</accession>
<sequence>MQRYKPPSNWYADYSKDGEFFGEMAAPITEKNFQEYKSIHGEEKAAGYLQAIKDFQAEFVAIRYRGTPPRVRNYLDKLIEHNAEFLKGFNSVSDASSKDKPRI</sequence>
<organism evidence="1">
    <name type="scientific">Pedobacter sp. KACC 23697</name>
    <dbReference type="NCBI Taxonomy" id="3149230"/>
    <lineage>
        <taxon>Bacteria</taxon>
        <taxon>Pseudomonadati</taxon>
        <taxon>Bacteroidota</taxon>
        <taxon>Sphingobacteriia</taxon>
        <taxon>Sphingobacteriales</taxon>
        <taxon>Sphingobacteriaceae</taxon>
        <taxon>Pedobacter</taxon>
    </lineage>
</organism>
<dbReference type="EMBL" id="CP157485">
    <property type="protein sequence ID" value="XBO48057.1"/>
    <property type="molecule type" value="Genomic_DNA"/>
</dbReference>
<dbReference type="AlphaFoldDB" id="A0AAU7K656"/>
<protein>
    <submittedName>
        <fullName evidence="1">Uncharacterized protein</fullName>
    </submittedName>
</protein>
<proteinExistence type="predicted"/>
<reference evidence="1" key="1">
    <citation type="submission" date="2024-05" db="EMBL/GenBank/DDBJ databases">
        <authorList>
            <person name="Kim S."/>
            <person name="Heo J."/>
            <person name="Choi H."/>
            <person name="Choi Y."/>
            <person name="Kwon S.-W."/>
            <person name="Kim Y."/>
        </authorList>
    </citation>
    <scope>NUCLEOTIDE SEQUENCE</scope>
    <source>
        <strain evidence="1">KACC 23697</strain>
    </source>
</reference>
<dbReference type="RefSeq" id="WP_406825447.1">
    <property type="nucleotide sequence ID" value="NZ_CP157485.1"/>
</dbReference>
<gene>
    <name evidence="1" type="ORF">ABEG20_00390</name>
</gene>
<evidence type="ECO:0000313" key="1">
    <source>
        <dbReference type="EMBL" id="XBO48057.1"/>
    </source>
</evidence>